<keyword evidence="14" id="KW-0829">Tyrosine-protein kinase</keyword>
<protein>
    <recommendedName>
        <fullName evidence="4">non-specific protein-tyrosine kinase</fullName>
        <ecNumber evidence="4">2.7.10.2</ecNumber>
    </recommendedName>
</protein>
<evidence type="ECO:0000256" key="6">
    <source>
        <dbReference type="ARBA" id="ARBA00022519"/>
    </source>
</evidence>
<keyword evidence="22" id="KW-1185">Reference proteome</keyword>
<dbReference type="Proteomes" id="UP000193900">
    <property type="component" value="Unassembled WGS sequence"/>
</dbReference>
<dbReference type="AlphaFoldDB" id="A0A1Y5SJR7"/>
<dbReference type="EC" id="2.7.10.2" evidence="4"/>
<dbReference type="Gene3D" id="3.40.50.300">
    <property type="entry name" value="P-loop containing nucleotide triphosphate hydrolases"/>
    <property type="match status" value="1"/>
</dbReference>
<feature type="transmembrane region" description="Helical" evidence="17">
    <location>
        <begin position="436"/>
        <end position="455"/>
    </location>
</feature>
<feature type="coiled-coil region" evidence="16">
    <location>
        <begin position="270"/>
        <end position="297"/>
    </location>
</feature>
<feature type="domain" description="Tyrosine-protein kinase G-rich" evidence="20">
    <location>
        <begin position="384"/>
        <end position="458"/>
    </location>
</feature>
<evidence type="ECO:0000256" key="3">
    <source>
        <dbReference type="ARBA" id="ARBA00008883"/>
    </source>
</evidence>
<evidence type="ECO:0000259" key="19">
    <source>
        <dbReference type="Pfam" id="PF13614"/>
    </source>
</evidence>
<feature type="domain" description="Polysaccharide chain length determinant N-terminal" evidence="18">
    <location>
        <begin position="31"/>
        <end position="124"/>
    </location>
</feature>
<keyword evidence="5" id="KW-1003">Cell membrane</keyword>
<evidence type="ECO:0000259" key="20">
    <source>
        <dbReference type="Pfam" id="PF13807"/>
    </source>
</evidence>
<dbReference type="Pfam" id="PF02706">
    <property type="entry name" value="Wzz"/>
    <property type="match status" value="1"/>
</dbReference>
<evidence type="ECO:0000256" key="17">
    <source>
        <dbReference type="SAM" id="Phobius"/>
    </source>
</evidence>
<sequence>MTKGFPAIRSIGPSNQAEAALPPSNGQSDGDTIDLVALLGTLWRGKWVIALLTTLTVLAGGYYAYVAATPMFRSTAVVILETEQANVTNLEGLTSGITGGTAELNSEVQILRARGLMGRVVDELDLITDPEFNEALNDPSGFRVLKERVRVLILGPRQPPPPRPIEEVEARIRDNVITSLLAHVAVRNVPQSYVFEVSVETESAQKSALIADTIVELYIVNQLDVKFEAMEQATSWLSDRVAELQVDLECAEAVRAEFSTSTDLVSPEALAGLERQLKDVRDRAEAASIAAASAEARLAAMRAAETPGAKAAAANDSQLSEFLPRVATSETIAQAFDTRFQQIIQRAELEAMRSEQQIEALQTSIAGLETQIATQGEDLIRLQQLTREAEAIRLLYEYFLNRLNETSAQQGIQEADSRILSDAVPPIAAFSPRKTLIVLGAALLGIIFGSLVILVREAMSTGFRTARSLEQDIGYPVIGQIPVIPARKRRRVVQYLSEKPTSAAAEAVRNLRTSLMLSNVDNPPKVIVSTSSIPGEGKTTNSLALAHNLVGMGRSVLIIEGDIRRRTFGIYFENLPKKGLVSLLSGEATLGEVIHTLPEFGADVLGGEGTKTNAADLFSSKRFAEFLLEMRGRYDNIIIDTPPALVVPDARIIAQVSDAVIFTVRWDSTSRSQVEEALRLFEVSNQAITGLVLSQISPKGMKRYGYGGRYGAYSSYGSKYYTS</sequence>
<keyword evidence="6" id="KW-0997">Cell inner membrane</keyword>
<dbReference type="PANTHER" id="PTHR32309">
    <property type="entry name" value="TYROSINE-PROTEIN KINASE"/>
    <property type="match status" value="1"/>
</dbReference>
<dbReference type="InterPro" id="IPR027417">
    <property type="entry name" value="P-loop_NTPase"/>
</dbReference>
<dbReference type="OrthoDB" id="230260at2"/>
<dbReference type="Pfam" id="PF13807">
    <property type="entry name" value="GNVR"/>
    <property type="match status" value="1"/>
</dbReference>
<dbReference type="NCBIfam" id="TIGR01007">
    <property type="entry name" value="eps_fam"/>
    <property type="match status" value="1"/>
</dbReference>
<comment type="subcellular location">
    <subcellularLocation>
        <location evidence="1">Cell inner membrane</location>
        <topology evidence="1">Multi-pass membrane protein</topology>
    </subcellularLocation>
</comment>
<feature type="domain" description="AAA" evidence="19">
    <location>
        <begin position="526"/>
        <end position="676"/>
    </location>
</feature>
<keyword evidence="9" id="KW-0547">Nucleotide-binding</keyword>
<dbReference type="EMBL" id="FWFZ01000007">
    <property type="protein sequence ID" value="SLN42025.1"/>
    <property type="molecule type" value="Genomic_DNA"/>
</dbReference>
<keyword evidence="10 21" id="KW-0418">Kinase</keyword>
<keyword evidence="13 17" id="KW-0472">Membrane</keyword>
<name>A0A1Y5SJR7_9RHOB</name>
<evidence type="ECO:0000256" key="11">
    <source>
        <dbReference type="ARBA" id="ARBA00022840"/>
    </source>
</evidence>
<dbReference type="PANTHER" id="PTHR32309:SF13">
    <property type="entry name" value="FERRIC ENTEROBACTIN TRANSPORT PROTEIN FEPE"/>
    <property type="match status" value="1"/>
</dbReference>
<evidence type="ECO:0000256" key="16">
    <source>
        <dbReference type="SAM" id="Coils"/>
    </source>
</evidence>
<dbReference type="InterPro" id="IPR025669">
    <property type="entry name" value="AAA_dom"/>
</dbReference>
<dbReference type="RefSeq" id="WP_085878556.1">
    <property type="nucleotide sequence ID" value="NZ_FWFZ01000007.1"/>
</dbReference>
<organism evidence="21 22">
    <name type="scientific">Roseisalinus antarcticus</name>
    <dbReference type="NCBI Taxonomy" id="254357"/>
    <lineage>
        <taxon>Bacteria</taxon>
        <taxon>Pseudomonadati</taxon>
        <taxon>Pseudomonadota</taxon>
        <taxon>Alphaproteobacteria</taxon>
        <taxon>Rhodobacterales</taxon>
        <taxon>Roseobacteraceae</taxon>
        <taxon>Roseisalinus</taxon>
    </lineage>
</organism>
<proteinExistence type="inferred from homology"/>
<accession>A0A1Y5SJR7</accession>
<evidence type="ECO:0000256" key="2">
    <source>
        <dbReference type="ARBA" id="ARBA00007316"/>
    </source>
</evidence>
<evidence type="ECO:0000256" key="7">
    <source>
        <dbReference type="ARBA" id="ARBA00022679"/>
    </source>
</evidence>
<dbReference type="SUPFAM" id="SSF52540">
    <property type="entry name" value="P-loop containing nucleoside triphosphate hydrolases"/>
    <property type="match status" value="1"/>
</dbReference>
<keyword evidence="11" id="KW-0067">ATP-binding</keyword>
<evidence type="ECO:0000256" key="15">
    <source>
        <dbReference type="ARBA" id="ARBA00051245"/>
    </source>
</evidence>
<comment type="similarity">
    <text evidence="2">Belongs to the CpsD/CapB family.</text>
</comment>
<evidence type="ECO:0000256" key="12">
    <source>
        <dbReference type="ARBA" id="ARBA00022989"/>
    </source>
</evidence>
<evidence type="ECO:0000313" key="21">
    <source>
        <dbReference type="EMBL" id="SLN42025.1"/>
    </source>
</evidence>
<feature type="transmembrane region" description="Helical" evidence="17">
    <location>
        <begin position="47"/>
        <end position="65"/>
    </location>
</feature>
<dbReference type="InterPro" id="IPR050445">
    <property type="entry name" value="Bact_polysacc_biosynth/exp"/>
</dbReference>
<keyword evidence="8 17" id="KW-0812">Transmembrane</keyword>
<dbReference type="InterPro" id="IPR005702">
    <property type="entry name" value="Wzc-like_C"/>
</dbReference>
<comment type="catalytic activity">
    <reaction evidence="15">
        <text>L-tyrosyl-[protein] + ATP = O-phospho-L-tyrosyl-[protein] + ADP + H(+)</text>
        <dbReference type="Rhea" id="RHEA:10596"/>
        <dbReference type="Rhea" id="RHEA-COMP:10136"/>
        <dbReference type="Rhea" id="RHEA-COMP:20101"/>
        <dbReference type="ChEBI" id="CHEBI:15378"/>
        <dbReference type="ChEBI" id="CHEBI:30616"/>
        <dbReference type="ChEBI" id="CHEBI:46858"/>
        <dbReference type="ChEBI" id="CHEBI:61978"/>
        <dbReference type="ChEBI" id="CHEBI:456216"/>
        <dbReference type="EC" id="2.7.10.2"/>
    </reaction>
</comment>
<dbReference type="GO" id="GO:0005524">
    <property type="term" value="F:ATP binding"/>
    <property type="evidence" value="ECO:0007669"/>
    <property type="project" value="UniProtKB-KW"/>
</dbReference>
<gene>
    <name evidence="21" type="primary">ptk_1</name>
    <name evidence="21" type="ORF">ROA7023_01678</name>
</gene>
<comment type="similarity">
    <text evidence="3">Belongs to the etk/wzc family.</text>
</comment>
<dbReference type="CDD" id="cd05387">
    <property type="entry name" value="BY-kinase"/>
    <property type="match status" value="1"/>
</dbReference>
<keyword evidence="7 21" id="KW-0808">Transferase</keyword>
<evidence type="ECO:0000256" key="14">
    <source>
        <dbReference type="ARBA" id="ARBA00023137"/>
    </source>
</evidence>
<keyword evidence="12 17" id="KW-1133">Transmembrane helix</keyword>
<dbReference type="GO" id="GO:0004715">
    <property type="term" value="F:non-membrane spanning protein tyrosine kinase activity"/>
    <property type="evidence" value="ECO:0007669"/>
    <property type="project" value="UniProtKB-EC"/>
</dbReference>
<evidence type="ECO:0000256" key="1">
    <source>
        <dbReference type="ARBA" id="ARBA00004429"/>
    </source>
</evidence>
<evidence type="ECO:0000256" key="8">
    <source>
        <dbReference type="ARBA" id="ARBA00022692"/>
    </source>
</evidence>
<evidence type="ECO:0000256" key="5">
    <source>
        <dbReference type="ARBA" id="ARBA00022475"/>
    </source>
</evidence>
<dbReference type="InterPro" id="IPR032807">
    <property type="entry name" value="GNVR"/>
</dbReference>
<dbReference type="GO" id="GO:0005886">
    <property type="term" value="C:plasma membrane"/>
    <property type="evidence" value="ECO:0007669"/>
    <property type="project" value="UniProtKB-SubCell"/>
</dbReference>
<feature type="coiled-coil region" evidence="16">
    <location>
        <begin position="344"/>
        <end position="371"/>
    </location>
</feature>
<reference evidence="21 22" key="1">
    <citation type="submission" date="2017-03" db="EMBL/GenBank/DDBJ databases">
        <authorList>
            <person name="Afonso C.L."/>
            <person name="Miller P.J."/>
            <person name="Scott M.A."/>
            <person name="Spackman E."/>
            <person name="Goraichik I."/>
            <person name="Dimitrov K.M."/>
            <person name="Suarez D.L."/>
            <person name="Swayne D.E."/>
        </authorList>
    </citation>
    <scope>NUCLEOTIDE SEQUENCE [LARGE SCALE GENOMIC DNA]</scope>
    <source>
        <strain evidence="21 22">CECT 7023</strain>
    </source>
</reference>
<evidence type="ECO:0000259" key="18">
    <source>
        <dbReference type="Pfam" id="PF02706"/>
    </source>
</evidence>
<evidence type="ECO:0000256" key="9">
    <source>
        <dbReference type="ARBA" id="ARBA00022741"/>
    </source>
</evidence>
<evidence type="ECO:0000256" key="13">
    <source>
        <dbReference type="ARBA" id="ARBA00023136"/>
    </source>
</evidence>
<keyword evidence="16" id="KW-0175">Coiled coil</keyword>
<evidence type="ECO:0000256" key="4">
    <source>
        <dbReference type="ARBA" id="ARBA00011903"/>
    </source>
</evidence>
<evidence type="ECO:0000256" key="10">
    <source>
        <dbReference type="ARBA" id="ARBA00022777"/>
    </source>
</evidence>
<evidence type="ECO:0000313" key="22">
    <source>
        <dbReference type="Proteomes" id="UP000193900"/>
    </source>
</evidence>
<dbReference type="Pfam" id="PF13614">
    <property type="entry name" value="AAA_31"/>
    <property type="match status" value="1"/>
</dbReference>
<dbReference type="InterPro" id="IPR003856">
    <property type="entry name" value="LPS_length_determ_N"/>
</dbReference>